<sequence length="294" mass="32826">MENISNIKIIAQKEFADHLKSPVFLSFTATFTLVVLAWSYVQGMEVEYTLNVLGSPDLMRGFEGVAEVVGRFAPIMGIVLGFDAIVKEIKSSSLNVLLTHPVFRDNIILGKILGSGLCILLVFFFSINLATGVMLMVSGIPATMQQITRIEIFIFLTFFYALIFLAVSIMISTISEKSNTSLLFNLIFWLIISVLLTELIFTVSYTFSEDLYIANEQTQIFENFLPDYHYTATAVGITDVNTGIISGIGGIFDTRYTLGNWAGEFWPNLTYLFVLPFILLIGSVLAFLKKDITY</sequence>
<dbReference type="PATRIC" id="fig|1434118.4.peg.2966"/>
<feature type="transmembrane region" description="Helical" evidence="1">
    <location>
        <begin position="21"/>
        <end position="41"/>
    </location>
</feature>
<feature type="transmembrane region" description="Helical" evidence="1">
    <location>
        <begin position="269"/>
        <end position="288"/>
    </location>
</feature>
<protein>
    <recommendedName>
        <fullName evidence="4">ABC-type transport system involved in multi-copper enzyme maturation, permease component</fullName>
    </recommendedName>
</protein>
<dbReference type="AlphaFoldDB" id="A0A0E3LD98"/>
<dbReference type="PANTHER" id="PTHR43471:SF14">
    <property type="entry name" value="ABC-2 TYPE TRANSPORT SYSTEM PERMEASE PROTEIN"/>
    <property type="match status" value="1"/>
</dbReference>
<reference evidence="2 3" key="1">
    <citation type="submission" date="2014-07" db="EMBL/GenBank/DDBJ databases">
        <title>Methanogenic archaea and the global carbon cycle.</title>
        <authorList>
            <person name="Henriksen J.R."/>
            <person name="Luke J."/>
            <person name="Reinhart S."/>
            <person name="Benedict M.N."/>
            <person name="Youngblut N.D."/>
            <person name="Metcalf M.E."/>
            <person name="Whitaker R.J."/>
            <person name="Metcalf W.W."/>
        </authorList>
    </citation>
    <scope>NUCLEOTIDE SEQUENCE [LARGE SCALE GENOMIC DNA]</scope>
    <source>
        <strain evidence="2 3">C2J</strain>
    </source>
</reference>
<dbReference type="KEGG" id="msj:MSSAC_2306"/>
<proteinExistence type="predicted"/>
<feature type="transmembrane region" description="Helical" evidence="1">
    <location>
        <begin position="186"/>
        <end position="207"/>
    </location>
</feature>
<keyword evidence="1" id="KW-0812">Transmembrane</keyword>
<feature type="transmembrane region" description="Helical" evidence="1">
    <location>
        <begin position="107"/>
        <end position="140"/>
    </location>
</feature>
<evidence type="ECO:0008006" key="4">
    <source>
        <dbReference type="Google" id="ProtNLM"/>
    </source>
</evidence>
<feature type="transmembrane region" description="Helical" evidence="1">
    <location>
        <begin position="68"/>
        <end position="86"/>
    </location>
</feature>
<dbReference type="HOGENOM" id="CLU_068384_0_0_2"/>
<evidence type="ECO:0000313" key="3">
    <source>
        <dbReference type="Proteomes" id="UP000033123"/>
    </source>
</evidence>
<feature type="transmembrane region" description="Helical" evidence="1">
    <location>
        <begin position="152"/>
        <end position="174"/>
    </location>
</feature>
<keyword evidence="1" id="KW-1133">Transmembrane helix</keyword>
<dbReference type="GeneID" id="24871933"/>
<gene>
    <name evidence="2" type="ORF">MSSAC_2306</name>
</gene>
<evidence type="ECO:0000256" key="1">
    <source>
        <dbReference type="SAM" id="Phobius"/>
    </source>
</evidence>
<name>A0A0E3LD98_9EURY</name>
<dbReference type="RefSeq" id="WP_048182902.1">
    <property type="nucleotide sequence ID" value="NZ_CP009508.1"/>
</dbReference>
<dbReference type="GO" id="GO:0140359">
    <property type="term" value="F:ABC-type transporter activity"/>
    <property type="evidence" value="ECO:0007669"/>
    <property type="project" value="InterPro"/>
</dbReference>
<evidence type="ECO:0000313" key="2">
    <source>
        <dbReference type="EMBL" id="AKB36896.1"/>
    </source>
</evidence>
<dbReference type="Pfam" id="PF12679">
    <property type="entry name" value="ABC2_membrane_2"/>
    <property type="match status" value="1"/>
</dbReference>
<keyword evidence="1" id="KW-0472">Membrane</keyword>
<dbReference type="STRING" id="1434118.MSSAC_2306"/>
<accession>A0A0E3LD98</accession>
<dbReference type="Proteomes" id="UP000033123">
    <property type="component" value="Chromosome"/>
</dbReference>
<dbReference type="GO" id="GO:0005886">
    <property type="term" value="C:plasma membrane"/>
    <property type="evidence" value="ECO:0007669"/>
    <property type="project" value="UniProtKB-SubCell"/>
</dbReference>
<dbReference type="EMBL" id="CP009508">
    <property type="protein sequence ID" value="AKB36896.1"/>
    <property type="molecule type" value="Genomic_DNA"/>
</dbReference>
<organism evidence="2 3">
    <name type="scientific">Methanosarcina siciliae C2J</name>
    <dbReference type="NCBI Taxonomy" id="1434118"/>
    <lineage>
        <taxon>Archaea</taxon>
        <taxon>Methanobacteriati</taxon>
        <taxon>Methanobacteriota</taxon>
        <taxon>Stenosarchaea group</taxon>
        <taxon>Methanomicrobia</taxon>
        <taxon>Methanosarcinales</taxon>
        <taxon>Methanosarcinaceae</taxon>
        <taxon>Methanosarcina</taxon>
    </lineage>
</organism>
<dbReference type="PANTHER" id="PTHR43471">
    <property type="entry name" value="ABC TRANSPORTER PERMEASE"/>
    <property type="match status" value="1"/>
</dbReference>